<dbReference type="InterPro" id="IPR000011">
    <property type="entry name" value="UBQ/SUMO-activ_enz_E1-like"/>
</dbReference>
<dbReference type="CDD" id="cd01490">
    <property type="entry name" value="Ube1_repeat2"/>
    <property type="match status" value="1"/>
</dbReference>
<evidence type="ECO:0000256" key="4">
    <source>
        <dbReference type="ARBA" id="ARBA00012990"/>
    </source>
</evidence>
<dbReference type="EC" id="6.2.1.45" evidence="4"/>
<dbReference type="PANTHER" id="PTHR10953">
    <property type="entry name" value="UBIQUITIN-ACTIVATING ENZYME E1"/>
    <property type="match status" value="1"/>
</dbReference>
<dbReference type="Ensembl" id="ENSCCRT00000029720.2">
    <property type="protein sequence ID" value="ENSCCRP00000027391.2"/>
    <property type="gene ID" value="ENSCCRG00000015175.2"/>
</dbReference>
<dbReference type="Gene3D" id="3.50.50.80">
    <property type="entry name" value="Ubiquitin-activating enzyme E1, inactive adenylation domain, subdomain 1"/>
    <property type="match status" value="1"/>
</dbReference>
<dbReference type="Gene3D" id="3.40.50.720">
    <property type="entry name" value="NAD(P)-binding Rossmann-like Domain"/>
    <property type="match status" value="1"/>
</dbReference>
<dbReference type="GO" id="GO:0005737">
    <property type="term" value="C:cytoplasm"/>
    <property type="evidence" value="ECO:0007669"/>
    <property type="project" value="TreeGrafter"/>
</dbReference>
<dbReference type="Pfam" id="PF00899">
    <property type="entry name" value="ThiF"/>
    <property type="match status" value="1"/>
</dbReference>
<dbReference type="FunFam" id="3.50.50.80:FF:000001">
    <property type="entry name" value="ubiquitin-like modifier-activating enzyme 1"/>
    <property type="match status" value="1"/>
</dbReference>
<feature type="domain" description="Ubiquitin-activating enzyme E1 C-terminal" evidence="16">
    <location>
        <begin position="830"/>
        <end position="952"/>
    </location>
</feature>
<dbReference type="InterPro" id="IPR018965">
    <property type="entry name" value="Ub-activating_enz_E1_C"/>
</dbReference>
<evidence type="ECO:0000259" key="16">
    <source>
        <dbReference type="SMART" id="SM00985"/>
    </source>
</evidence>
<keyword evidence="9" id="KW-0833">Ubl conjugation pathway</keyword>
<dbReference type="UniPathway" id="UPA00143"/>
<evidence type="ECO:0000256" key="13">
    <source>
        <dbReference type="ARBA" id="ARBA00064529"/>
    </source>
</evidence>
<dbReference type="GO" id="GO:0019780">
    <property type="term" value="F:FAT10 activating enzyme activity"/>
    <property type="evidence" value="ECO:0007669"/>
    <property type="project" value="UniProtKB-ARBA"/>
</dbReference>
<dbReference type="Pfam" id="PF10585">
    <property type="entry name" value="UBA_E1_SCCH"/>
    <property type="match status" value="1"/>
</dbReference>
<dbReference type="InterPro" id="IPR042302">
    <property type="entry name" value="E1_FCCH_sf"/>
</dbReference>
<dbReference type="InterPro" id="IPR042063">
    <property type="entry name" value="Ubi_acti_E1_SCCH"/>
</dbReference>
<dbReference type="FunFam" id="2.40.30.180:FF:000002">
    <property type="entry name" value="Ubiquitin-activating enzyme E1 2"/>
    <property type="match status" value="1"/>
</dbReference>
<evidence type="ECO:0000256" key="10">
    <source>
        <dbReference type="ARBA" id="ARBA00022840"/>
    </source>
</evidence>
<proteinExistence type="inferred from homology"/>
<dbReference type="InterPro" id="IPR042449">
    <property type="entry name" value="Ub-E1_IAD_1"/>
</dbReference>
<keyword evidence="10" id="KW-0067">ATP-binding</keyword>
<dbReference type="Gene3D" id="3.10.290.60">
    <property type="entry name" value="Ubiquitin-activating enzyme E1, UFD domain"/>
    <property type="match status" value="1"/>
</dbReference>
<dbReference type="FunFam" id="3.10.290.60:FF:000003">
    <property type="entry name" value="Ubiquitin-like modifier activating enzyme 6"/>
    <property type="match status" value="1"/>
</dbReference>
<comment type="pathway">
    <text evidence="2">Protein modification; protein ubiquitination.</text>
</comment>
<dbReference type="SMART" id="SM00985">
    <property type="entry name" value="UBA_e1_C"/>
    <property type="match status" value="1"/>
</dbReference>
<dbReference type="InterPro" id="IPR045886">
    <property type="entry name" value="ThiF/MoeB/HesA"/>
</dbReference>
<dbReference type="CDD" id="cd01491">
    <property type="entry name" value="Ube1_repeat1"/>
    <property type="match status" value="1"/>
</dbReference>
<evidence type="ECO:0000256" key="3">
    <source>
        <dbReference type="ARBA" id="ARBA00005673"/>
    </source>
</evidence>
<evidence type="ECO:0000256" key="9">
    <source>
        <dbReference type="ARBA" id="ARBA00022786"/>
    </source>
</evidence>
<evidence type="ECO:0000256" key="7">
    <source>
        <dbReference type="ARBA" id="ARBA00022723"/>
    </source>
</evidence>
<dbReference type="FunFam" id="1.10.10.2660:FF:000003">
    <property type="entry name" value="ubiquitin-like modifier-activating enzyme 6 isoform X1"/>
    <property type="match status" value="1"/>
</dbReference>
<dbReference type="GO" id="GO:0031510">
    <property type="term" value="C:SUMO activating enzyme complex"/>
    <property type="evidence" value="ECO:0007669"/>
    <property type="project" value="TreeGrafter"/>
</dbReference>
<evidence type="ECO:0000256" key="5">
    <source>
        <dbReference type="ARBA" id="ARBA00022553"/>
    </source>
</evidence>
<dbReference type="PRINTS" id="PR01849">
    <property type="entry name" value="UBIQUITINACT"/>
</dbReference>
<dbReference type="Pfam" id="PF16190">
    <property type="entry name" value="E1_FCCH"/>
    <property type="match status" value="1"/>
</dbReference>
<evidence type="ECO:0000256" key="12">
    <source>
        <dbReference type="ARBA" id="ARBA00022990"/>
    </source>
</evidence>
<dbReference type="InterPro" id="IPR019572">
    <property type="entry name" value="UBA_E1_SCCH"/>
</dbReference>
<evidence type="ECO:0000313" key="18">
    <source>
        <dbReference type="Proteomes" id="UP001108240"/>
    </source>
</evidence>
<evidence type="ECO:0000313" key="17">
    <source>
        <dbReference type="Ensembl" id="ENSCCRP00000027391.2"/>
    </source>
</evidence>
<sequence length="966" mass="108283">MADSMDIDDSLYSRQRYVLGDSAMQQMAQSAVFLSGMGALGVEIAKNIVLAGVKAVTLHDCKRCEVWDLGTNFFIREEDVVEAVHSRVAELNPYVQVSVSTDVLDDSTDLSFLKRYQCVVLTETKLSLQKRINHFCHSQQPPIKFIGCDVFGICSRVFCDFGEAFEVSDPTGEEPKELFIQNISQGNPGVVMCMDSRTHGLQTGQSVCFKEINGMTELNGTTHQVTVLSPYSFAIGDTSSFQAFAHGGIFRLVKTPKTFNFVCEHHLQLVCFNIDGFCILIHIVTSCCAHLQTSELVRCVSRCARGCLPPLAAAVGGIASQEVLKALTGKFSPLQQWFYLDAIEVVQPLQYLPAEEFAPRGDRYDALRACIGESMCLKLHKFRVFMVGCGAIGCEMLKNLALLGVGLSRHSGEICITDPDLIEKSNLNRQFLFRPQHIQRPKSTTAAAATLEINPEMQIDAHLNKVCPATEDIYSDAFFSHLNLVVTALDNVEARRYVDSRSVSNQKALLDSGTMGTKGHTEIIVPYLTESYNSHRDPPEEEIPFCTLKSFPAVIEHTIQWARDKFESAFSHKPSMYNMFWQSHSSAQDVLQRMMAGESMEGSFQVIKLLSRRPTHLDHCLALARLKFDKYFKRKALQLLHSFPLDTRLKDGSLFWQSPKRPPSPIEFDLNDPLHFSFVVSAARLFADIYNIPYSEEVKRIFNTSIWHIETDETVKKPDQLKMTVSSEEEREAISQLQEAISSNSVTPERLRMTPLFFEKDDDTNGHMDFVASASALRAQMYAIEAADRLQTKRIAGKIIPAIATSTAAVAGLVSMELIKVAGGYGFELFKNCFFNLAIPVMVLTETAQVKRTQIRDDISFSIWDRWTIFGHEDFTLSDFMSAVKEEYGIEPTMVVHGVKMLYVPVMPGHNKRLKLTMHKLIKPSAGRKYVDLTVSFAPEVDGDEDLPGPPVRYYFSRESKSGEKA</sequence>
<dbReference type="GO" id="GO:0046872">
    <property type="term" value="F:metal ion binding"/>
    <property type="evidence" value="ECO:0007669"/>
    <property type="project" value="UniProtKB-KW"/>
</dbReference>
<comment type="catalytic activity">
    <reaction evidence="1">
        <text>ATP + ubiquitin + [E1 ubiquitin-activating enzyme]-L-cysteine = AMP + diphosphate + S-ubiquitinyl-[E1 ubiquitin-activating enzyme]-L-cysteine.</text>
        <dbReference type="EC" id="6.2.1.45"/>
    </reaction>
</comment>
<dbReference type="GeneTree" id="ENSGT00940000158826"/>
<dbReference type="InterPro" id="IPR032418">
    <property type="entry name" value="E1_FCCH"/>
</dbReference>
<evidence type="ECO:0000256" key="8">
    <source>
        <dbReference type="ARBA" id="ARBA00022741"/>
    </source>
</evidence>
<keyword evidence="11" id="KW-0460">Magnesium</keyword>
<keyword evidence="5" id="KW-0597">Phosphoprotein</keyword>
<evidence type="ECO:0000256" key="15">
    <source>
        <dbReference type="ARBA" id="ARBA00079238"/>
    </source>
</evidence>
<dbReference type="AlphaFoldDB" id="A0A8C1B3D4"/>
<dbReference type="GO" id="GO:0004839">
    <property type="term" value="F:ubiquitin activating enzyme activity"/>
    <property type="evidence" value="ECO:0007669"/>
    <property type="project" value="UniProtKB-EC"/>
</dbReference>
<dbReference type="InterPro" id="IPR038252">
    <property type="entry name" value="UBA_E1_C_sf"/>
</dbReference>
<dbReference type="Gene3D" id="2.40.30.180">
    <property type="entry name" value="Ubiquitin-activating enzyme E1, FCCH domain"/>
    <property type="match status" value="1"/>
</dbReference>
<evidence type="ECO:0000256" key="14">
    <source>
        <dbReference type="ARBA" id="ARBA00068491"/>
    </source>
</evidence>
<dbReference type="Proteomes" id="UP001108240">
    <property type="component" value="Unplaced"/>
</dbReference>
<evidence type="ECO:0000256" key="2">
    <source>
        <dbReference type="ARBA" id="ARBA00004906"/>
    </source>
</evidence>
<dbReference type="InterPro" id="IPR000594">
    <property type="entry name" value="ThiF_NAD_FAD-bd"/>
</dbReference>
<dbReference type="SUPFAM" id="SSF69572">
    <property type="entry name" value="Activating enzymes of the ubiquitin-like proteins"/>
    <property type="match status" value="2"/>
</dbReference>
<dbReference type="GO" id="GO:0019948">
    <property type="term" value="F:SUMO activating enzyme activity"/>
    <property type="evidence" value="ECO:0007669"/>
    <property type="project" value="TreeGrafter"/>
</dbReference>
<dbReference type="FunFam" id="3.40.50.720:FF:000015">
    <property type="entry name" value="Ubiquitin-activating enzyme E1 1"/>
    <property type="match status" value="1"/>
</dbReference>
<dbReference type="InterPro" id="IPR035985">
    <property type="entry name" value="Ubiquitin-activating_enz"/>
</dbReference>
<dbReference type="GO" id="GO:0016925">
    <property type="term" value="P:protein sumoylation"/>
    <property type="evidence" value="ECO:0007669"/>
    <property type="project" value="TreeGrafter"/>
</dbReference>
<keyword evidence="8" id="KW-0547">Nucleotide-binding</keyword>
<dbReference type="Gene3D" id="1.10.10.2660">
    <property type="entry name" value="Ubiquitin-activating enzyme E1, SCCH domain"/>
    <property type="match status" value="1"/>
</dbReference>
<evidence type="ECO:0000256" key="1">
    <source>
        <dbReference type="ARBA" id="ARBA00000488"/>
    </source>
</evidence>
<dbReference type="GO" id="GO:0006511">
    <property type="term" value="P:ubiquitin-dependent protein catabolic process"/>
    <property type="evidence" value="ECO:0007669"/>
    <property type="project" value="UniProtKB-ARBA"/>
</dbReference>
<reference evidence="17" key="2">
    <citation type="submission" date="2025-09" db="UniProtKB">
        <authorList>
            <consortium name="Ensembl"/>
        </authorList>
    </citation>
    <scope>IDENTIFICATION</scope>
</reference>
<dbReference type="NCBIfam" id="TIGR01408">
    <property type="entry name" value="Ube1"/>
    <property type="match status" value="1"/>
</dbReference>
<comment type="similarity">
    <text evidence="3">Belongs to the ubiquitin-activating E1 family.</text>
</comment>
<organism evidence="17 18">
    <name type="scientific">Cyprinus carpio carpio</name>
    <dbReference type="NCBI Taxonomy" id="630221"/>
    <lineage>
        <taxon>Eukaryota</taxon>
        <taxon>Metazoa</taxon>
        <taxon>Chordata</taxon>
        <taxon>Craniata</taxon>
        <taxon>Vertebrata</taxon>
        <taxon>Euteleostomi</taxon>
        <taxon>Actinopterygii</taxon>
        <taxon>Neopterygii</taxon>
        <taxon>Teleostei</taxon>
        <taxon>Ostariophysi</taxon>
        <taxon>Cypriniformes</taxon>
        <taxon>Cyprinidae</taxon>
        <taxon>Cyprininae</taxon>
        <taxon>Cyprinus</taxon>
    </lineage>
</organism>
<protein>
    <recommendedName>
        <fullName evidence="14">Ubiquitin-like modifier-activating enzyme 6</fullName>
        <ecNumber evidence="4">6.2.1.45</ecNumber>
    </recommendedName>
    <alternativeName>
        <fullName evidence="15">Ubiquitin-activating enzyme E1-like protein 2</fullName>
    </alternativeName>
</protein>
<keyword evidence="12" id="KW-0007">Acetylation</keyword>
<reference evidence="17" key="1">
    <citation type="submission" date="2025-08" db="UniProtKB">
        <authorList>
            <consortium name="Ensembl"/>
        </authorList>
    </citation>
    <scope>IDENTIFICATION</scope>
</reference>
<evidence type="ECO:0000256" key="11">
    <source>
        <dbReference type="ARBA" id="ARBA00022842"/>
    </source>
</evidence>
<dbReference type="Pfam" id="PF09358">
    <property type="entry name" value="E1_UFD"/>
    <property type="match status" value="1"/>
</dbReference>
<accession>A0A8C1B3D4</accession>
<name>A0A8C1B3D4_CYPCA</name>
<keyword evidence="18" id="KW-1185">Reference proteome</keyword>
<dbReference type="PANTHER" id="PTHR10953:SF186">
    <property type="entry name" value="UBIQUITIN-LIKE MODIFIER-ACTIVATING ENZYME 6"/>
    <property type="match status" value="1"/>
</dbReference>
<dbReference type="InterPro" id="IPR018075">
    <property type="entry name" value="UBQ-activ_enz_E1"/>
</dbReference>
<evidence type="ECO:0000256" key="6">
    <source>
        <dbReference type="ARBA" id="ARBA00022598"/>
    </source>
</evidence>
<keyword evidence="7" id="KW-0479">Metal-binding</keyword>
<dbReference type="Gene3D" id="3.40.50.12550">
    <property type="entry name" value="Ubiquitin-activating enzyme E1, inactive adenylation domain, subdomain 2"/>
    <property type="match status" value="2"/>
</dbReference>
<dbReference type="GO" id="GO:0005524">
    <property type="term" value="F:ATP binding"/>
    <property type="evidence" value="ECO:0007669"/>
    <property type="project" value="UniProtKB-KW"/>
</dbReference>
<keyword evidence="6" id="KW-0436">Ligase</keyword>
<comment type="subunit">
    <text evidence="13">Forms a thioester with UBD in cells stimulated with tumor necrosis factor-alpha (TNFa) and interferon-gamma (IFNg).</text>
</comment>